<dbReference type="Proteomes" id="UP001060164">
    <property type="component" value="Chromosome"/>
</dbReference>
<evidence type="ECO:0000313" key="10">
    <source>
        <dbReference type="Proteomes" id="UP001060164"/>
    </source>
</evidence>
<feature type="transmembrane region" description="Helical" evidence="8">
    <location>
        <begin position="290"/>
        <end position="309"/>
    </location>
</feature>
<keyword evidence="7 8" id="KW-0472">Membrane</keyword>
<organism evidence="9 10">
    <name type="scientific">Ruminococcus gauvreauii</name>
    <dbReference type="NCBI Taxonomy" id="438033"/>
    <lineage>
        <taxon>Bacteria</taxon>
        <taxon>Bacillati</taxon>
        <taxon>Bacillota</taxon>
        <taxon>Clostridia</taxon>
        <taxon>Eubacteriales</taxon>
        <taxon>Oscillospiraceae</taxon>
        <taxon>Ruminococcus</taxon>
    </lineage>
</organism>
<keyword evidence="3" id="KW-1003">Cell membrane</keyword>
<evidence type="ECO:0000256" key="7">
    <source>
        <dbReference type="ARBA" id="ARBA00023136"/>
    </source>
</evidence>
<keyword evidence="5 8" id="KW-0812">Transmembrane</keyword>
<name>A0ABY5VE51_9FIRM</name>
<evidence type="ECO:0000256" key="3">
    <source>
        <dbReference type="ARBA" id="ARBA00022475"/>
    </source>
</evidence>
<dbReference type="PANTHER" id="PTHR32196">
    <property type="entry name" value="ABC TRANSPORTER PERMEASE PROTEIN YPHD-RELATED-RELATED"/>
    <property type="match status" value="1"/>
</dbReference>
<sequence length="320" mass="33483">MKKFKVNMNNIATFIVLLVLLIVLSILSPAFLKSANLINVMQQVTVNAIVAIGMTVVILTGGIDLSVGSIIALSGIVMAKMMVEGNMNSGLAIAAGILIGAVCGAVNGFLIAKCKLQPMIATLGIMQVARGLDLTIAQGRTVSGFKPFFRSIGVATVPGTTIPIQIVLMIGLYILVFYLLRYRKFGRFIYSIGGNEEATRLSGVNVDRYKILAYVLSGVTAAIAAIVMTAKLNSAVPTAGEGYELDAVASSVIGGISLTGGVGSIWGTLMGAMIIGVIKNGLNLLNVSSYLQQVVTGIIVIVAVLVDTFKNKAIGSKRKQ</sequence>
<comment type="subcellular location">
    <subcellularLocation>
        <location evidence="1">Cell membrane</location>
        <topology evidence="1">Multi-pass membrane protein</topology>
    </subcellularLocation>
</comment>
<evidence type="ECO:0000256" key="6">
    <source>
        <dbReference type="ARBA" id="ARBA00022989"/>
    </source>
</evidence>
<keyword evidence="6 8" id="KW-1133">Transmembrane helix</keyword>
<feature type="transmembrane region" description="Helical" evidence="8">
    <location>
        <begin position="162"/>
        <end position="180"/>
    </location>
</feature>
<evidence type="ECO:0000256" key="5">
    <source>
        <dbReference type="ARBA" id="ARBA00022692"/>
    </source>
</evidence>
<feature type="transmembrane region" description="Helical" evidence="8">
    <location>
        <begin position="91"/>
        <end position="112"/>
    </location>
</feature>
<reference evidence="9" key="1">
    <citation type="journal article" date="2022" name="Cell">
        <title>Design, construction, and in vivo augmentation of a complex gut microbiome.</title>
        <authorList>
            <person name="Cheng A.G."/>
            <person name="Ho P.Y."/>
            <person name="Aranda-Diaz A."/>
            <person name="Jain S."/>
            <person name="Yu F.B."/>
            <person name="Meng X."/>
            <person name="Wang M."/>
            <person name="Iakiviak M."/>
            <person name="Nagashima K."/>
            <person name="Zhao A."/>
            <person name="Murugkar P."/>
            <person name="Patil A."/>
            <person name="Atabakhsh K."/>
            <person name="Weakley A."/>
            <person name="Yan J."/>
            <person name="Brumbaugh A.R."/>
            <person name="Higginbottom S."/>
            <person name="Dimas A."/>
            <person name="Shiver A.L."/>
            <person name="Deutschbauer A."/>
            <person name="Neff N."/>
            <person name="Sonnenburg J.L."/>
            <person name="Huang K.C."/>
            <person name="Fischbach M.A."/>
        </authorList>
    </citation>
    <scope>NUCLEOTIDE SEQUENCE</scope>
    <source>
        <strain evidence="9">DSM 19829</strain>
    </source>
</reference>
<keyword evidence="4" id="KW-0997">Cell inner membrane</keyword>
<evidence type="ECO:0000256" key="1">
    <source>
        <dbReference type="ARBA" id="ARBA00004651"/>
    </source>
</evidence>
<feature type="transmembrane region" description="Helical" evidence="8">
    <location>
        <begin position="48"/>
        <end position="79"/>
    </location>
</feature>
<gene>
    <name evidence="9" type="ORF">NQ502_15630</name>
</gene>
<protein>
    <submittedName>
        <fullName evidence="9">ABC transporter permease</fullName>
    </submittedName>
</protein>
<dbReference type="InterPro" id="IPR001851">
    <property type="entry name" value="ABC_transp_permease"/>
</dbReference>
<evidence type="ECO:0000256" key="8">
    <source>
        <dbReference type="SAM" id="Phobius"/>
    </source>
</evidence>
<keyword evidence="10" id="KW-1185">Reference proteome</keyword>
<keyword evidence="2" id="KW-0813">Transport</keyword>
<dbReference type="Pfam" id="PF02653">
    <property type="entry name" value="BPD_transp_2"/>
    <property type="match status" value="1"/>
</dbReference>
<evidence type="ECO:0000313" key="9">
    <source>
        <dbReference type="EMBL" id="UWP58785.1"/>
    </source>
</evidence>
<evidence type="ECO:0000256" key="2">
    <source>
        <dbReference type="ARBA" id="ARBA00022448"/>
    </source>
</evidence>
<accession>A0ABY5VE51</accession>
<proteinExistence type="predicted"/>
<dbReference type="EMBL" id="CP102290">
    <property type="protein sequence ID" value="UWP58785.1"/>
    <property type="molecule type" value="Genomic_DNA"/>
</dbReference>
<dbReference type="RefSeq" id="WP_028527458.1">
    <property type="nucleotide sequence ID" value="NZ_CABLBR010000001.1"/>
</dbReference>
<feature type="transmembrane region" description="Helical" evidence="8">
    <location>
        <begin position="211"/>
        <end position="232"/>
    </location>
</feature>
<dbReference type="PANTHER" id="PTHR32196:SF21">
    <property type="entry name" value="ABC TRANSPORTER PERMEASE PROTEIN YPHD-RELATED"/>
    <property type="match status" value="1"/>
</dbReference>
<evidence type="ECO:0000256" key="4">
    <source>
        <dbReference type="ARBA" id="ARBA00022519"/>
    </source>
</evidence>
<dbReference type="CDD" id="cd06579">
    <property type="entry name" value="TM_PBP1_transp_AraH_like"/>
    <property type="match status" value="1"/>
</dbReference>
<feature type="transmembrane region" description="Helical" evidence="8">
    <location>
        <begin position="252"/>
        <end position="278"/>
    </location>
</feature>